<evidence type="ECO:0000256" key="2">
    <source>
        <dbReference type="ARBA" id="ARBA00022840"/>
    </source>
</evidence>
<dbReference type="CDD" id="cd03216">
    <property type="entry name" value="ABC_Carb_Monos_I"/>
    <property type="match status" value="1"/>
</dbReference>
<feature type="domain" description="ABC transporter" evidence="3">
    <location>
        <begin position="237"/>
        <end position="478"/>
    </location>
</feature>
<gene>
    <name evidence="4" type="ORF">BLW93_06515</name>
</gene>
<keyword evidence="2" id="KW-0067">ATP-binding</keyword>
<dbReference type="InterPro" id="IPR027417">
    <property type="entry name" value="P-loop_NTPase"/>
</dbReference>
<dbReference type="PROSITE" id="PS50893">
    <property type="entry name" value="ABC_TRANSPORTER_2"/>
    <property type="match status" value="2"/>
</dbReference>
<dbReference type="SMART" id="SM00382">
    <property type="entry name" value="AAA"/>
    <property type="match status" value="2"/>
</dbReference>
<dbReference type="Gene3D" id="3.40.50.300">
    <property type="entry name" value="P-loop containing nucleotide triphosphate hydrolases"/>
    <property type="match status" value="2"/>
</dbReference>
<sequence>MRFENVHKYFGSVHANKGISLTVKAGTIHGIIGENGAGKSTLMKILAGFISKSSGKIFVDGKEVDFQSPAEATEAGIGMLYQEPCDFPAMTVLENFIAGVGKEWKLNEGKYKKLLEEKSKILGFSIDPDKPVGLLTVGERQQLEIVRLLAFGVKTLILDEPTTGISKEQKKILFEALKKLAVEGKSIIIISHKLKDIEAICDRVTVLRSGEVAGHMDAPFDREKLLTLMFGSKPPEIKTDKIEPGETLIKFDNVYAHGGRAGLKNCSFEAREKEIIGLAGLEGSGQEVFLRVAAGLTKPYRGKVKRNKKFFKRKFHKTIFLPASRLEEGLFPSLSLLEHYGIAFFKKYFIIPWTEVSKKGKALIKKFKIKGRLFDKAASLSGGNQQRLLISLIDPETKLLLLEQPTRGLDTESAIWVWEHFKEFTDKGATIIFSSPDLDEIFSVATRILVFLNGKVVLDKKKEETTPEEVAAAIAGNIKRSVRLER</sequence>
<dbReference type="GO" id="GO:0016887">
    <property type="term" value="F:ATP hydrolysis activity"/>
    <property type="evidence" value="ECO:0007669"/>
    <property type="project" value="InterPro"/>
</dbReference>
<dbReference type="PANTHER" id="PTHR43790:SF4">
    <property type="entry name" value="GUANOSINE IMPORT ATP-BINDING PROTEIN NUPO"/>
    <property type="match status" value="1"/>
</dbReference>
<name>A0A1R1MK74_9BACT</name>
<organism evidence="4 5">
    <name type="scientific">Desulfurobacterium indicum</name>
    <dbReference type="NCBI Taxonomy" id="1914305"/>
    <lineage>
        <taxon>Bacteria</taxon>
        <taxon>Pseudomonadati</taxon>
        <taxon>Aquificota</taxon>
        <taxon>Aquificia</taxon>
        <taxon>Desulfurobacteriales</taxon>
        <taxon>Desulfurobacteriaceae</taxon>
        <taxon>Desulfurobacterium</taxon>
    </lineage>
</organism>
<protein>
    <recommendedName>
        <fullName evidence="3">ABC transporter domain-containing protein</fullName>
    </recommendedName>
</protein>
<comment type="caution">
    <text evidence="4">The sequence shown here is derived from an EMBL/GenBank/DDBJ whole genome shotgun (WGS) entry which is preliminary data.</text>
</comment>
<keyword evidence="1" id="KW-0547">Nucleotide-binding</keyword>
<keyword evidence="5" id="KW-1185">Reference proteome</keyword>
<dbReference type="Pfam" id="PF00005">
    <property type="entry name" value="ABC_tran"/>
    <property type="match status" value="2"/>
</dbReference>
<feature type="domain" description="ABC transporter" evidence="3">
    <location>
        <begin position="1"/>
        <end position="234"/>
    </location>
</feature>
<dbReference type="Proteomes" id="UP000187408">
    <property type="component" value="Unassembled WGS sequence"/>
</dbReference>
<dbReference type="STRING" id="1914305.BLW93_06515"/>
<dbReference type="InterPro" id="IPR003439">
    <property type="entry name" value="ABC_transporter-like_ATP-bd"/>
</dbReference>
<evidence type="ECO:0000313" key="5">
    <source>
        <dbReference type="Proteomes" id="UP000187408"/>
    </source>
</evidence>
<dbReference type="EMBL" id="MOEN01000024">
    <property type="protein sequence ID" value="OMH40207.1"/>
    <property type="molecule type" value="Genomic_DNA"/>
</dbReference>
<evidence type="ECO:0000256" key="1">
    <source>
        <dbReference type="ARBA" id="ARBA00022741"/>
    </source>
</evidence>
<proteinExistence type="predicted"/>
<evidence type="ECO:0000313" key="4">
    <source>
        <dbReference type="EMBL" id="OMH40207.1"/>
    </source>
</evidence>
<dbReference type="InterPro" id="IPR050107">
    <property type="entry name" value="ABC_carbohydrate_import_ATPase"/>
</dbReference>
<dbReference type="GO" id="GO:0005524">
    <property type="term" value="F:ATP binding"/>
    <property type="evidence" value="ECO:0007669"/>
    <property type="project" value="UniProtKB-KW"/>
</dbReference>
<dbReference type="AlphaFoldDB" id="A0A1R1MK74"/>
<dbReference type="PANTHER" id="PTHR43790">
    <property type="entry name" value="CARBOHYDRATE TRANSPORT ATP-BINDING PROTEIN MG119-RELATED"/>
    <property type="match status" value="1"/>
</dbReference>
<dbReference type="SUPFAM" id="SSF52540">
    <property type="entry name" value="P-loop containing nucleoside triphosphate hydrolases"/>
    <property type="match status" value="2"/>
</dbReference>
<accession>A0A1R1MK74</accession>
<dbReference type="InterPro" id="IPR003593">
    <property type="entry name" value="AAA+_ATPase"/>
</dbReference>
<evidence type="ECO:0000259" key="3">
    <source>
        <dbReference type="PROSITE" id="PS50893"/>
    </source>
</evidence>
<reference evidence="4 5" key="1">
    <citation type="submission" date="2016-10" db="EMBL/GenBank/DDBJ databases">
        <title>Genome sequence of a sulfur-reducing bacterium Desulfurobacterium indicum K6013.</title>
        <authorList>
            <person name="Cao J."/>
            <person name="Shao Z."/>
            <person name="Alain K."/>
            <person name="Jebbar M."/>
        </authorList>
    </citation>
    <scope>NUCLEOTIDE SEQUENCE [LARGE SCALE GENOMIC DNA]</scope>
    <source>
        <strain evidence="4 5">K6013</strain>
    </source>
</reference>